<dbReference type="EMBL" id="UOFC01000198">
    <property type="protein sequence ID" value="VAW48288.1"/>
    <property type="molecule type" value="Genomic_DNA"/>
</dbReference>
<dbReference type="AlphaFoldDB" id="A0A3B0VXD0"/>
<keyword evidence="1" id="KW-0678">Repressor</keyword>
<evidence type="ECO:0000256" key="2">
    <source>
        <dbReference type="ARBA" id="ARBA00023015"/>
    </source>
</evidence>
<keyword evidence="3" id="KW-0804">Transcription</keyword>
<dbReference type="InterPro" id="IPR002712">
    <property type="entry name" value="CcdB"/>
</dbReference>
<name>A0A3B0VXD0_9ZZZZ</name>
<evidence type="ECO:0000256" key="1">
    <source>
        <dbReference type="ARBA" id="ARBA00022491"/>
    </source>
</evidence>
<gene>
    <name evidence="4" type="ORF">MNBD_GAMMA03-993</name>
</gene>
<dbReference type="GO" id="GO:0006276">
    <property type="term" value="P:plasmid maintenance"/>
    <property type="evidence" value="ECO:0007669"/>
    <property type="project" value="InterPro"/>
</dbReference>
<organism evidence="4">
    <name type="scientific">hydrothermal vent metagenome</name>
    <dbReference type="NCBI Taxonomy" id="652676"/>
    <lineage>
        <taxon>unclassified sequences</taxon>
        <taxon>metagenomes</taxon>
        <taxon>ecological metagenomes</taxon>
    </lineage>
</organism>
<keyword evidence="2" id="KW-0805">Transcription regulation</keyword>
<protein>
    <submittedName>
        <fullName evidence="4">CcdB toxin protein</fullName>
    </submittedName>
</protein>
<dbReference type="Gene3D" id="2.30.30.110">
    <property type="match status" value="1"/>
</dbReference>
<evidence type="ECO:0000256" key="3">
    <source>
        <dbReference type="ARBA" id="ARBA00023163"/>
    </source>
</evidence>
<dbReference type="Pfam" id="PF01845">
    <property type="entry name" value="CcdB"/>
    <property type="match status" value="1"/>
</dbReference>
<proteinExistence type="predicted"/>
<sequence>MSQFTLYKNENKNSKKAYPYFIDVQSELLEDLNSRLVIPLSAQETLNNLNAKKLCPTIEIDEGIFVLLTHQMTSVPSSALKNKVTSLEHYRYDILGAIDLLLTGI</sequence>
<reference evidence="4" key="1">
    <citation type="submission" date="2018-06" db="EMBL/GenBank/DDBJ databases">
        <authorList>
            <person name="Zhirakovskaya E."/>
        </authorList>
    </citation>
    <scope>NUCLEOTIDE SEQUENCE</scope>
</reference>
<dbReference type="SUPFAM" id="SSF50118">
    <property type="entry name" value="Cell growth inhibitor/plasmid maintenance toxic component"/>
    <property type="match status" value="1"/>
</dbReference>
<dbReference type="InterPro" id="IPR011067">
    <property type="entry name" value="Plasmid_toxin/cell-grow_inhib"/>
</dbReference>
<dbReference type="GO" id="GO:0008657">
    <property type="term" value="F:DNA topoisomerase type II (double strand cut, ATP-hydrolyzing) inhibitor activity"/>
    <property type="evidence" value="ECO:0007669"/>
    <property type="project" value="InterPro"/>
</dbReference>
<evidence type="ECO:0000313" key="4">
    <source>
        <dbReference type="EMBL" id="VAW48288.1"/>
    </source>
</evidence>
<accession>A0A3B0VXD0</accession>